<keyword evidence="1" id="KW-1133">Transmembrane helix</keyword>
<dbReference type="Proteomes" id="UP000077013">
    <property type="component" value="Unassembled WGS sequence"/>
</dbReference>
<keyword evidence="3" id="KW-1185">Reference proteome</keyword>
<name>A0A167JF36_9FLAO</name>
<evidence type="ECO:0000256" key="1">
    <source>
        <dbReference type="SAM" id="Phobius"/>
    </source>
</evidence>
<reference evidence="2 3" key="1">
    <citation type="submission" date="2016-02" db="EMBL/GenBank/DDBJ databases">
        <title>Ulvibacter sp. LPB0005, isolated from Thais luteostoma.</title>
        <authorList>
            <person name="Shin S.-K."/>
            <person name="Yi H."/>
        </authorList>
    </citation>
    <scope>NUCLEOTIDE SEQUENCE [LARGE SCALE GENOMIC DNA]</scope>
    <source>
        <strain evidence="2 3">LPB0005</strain>
    </source>
</reference>
<evidence type="ECO:0000313" key="2">
    <source>
        <dbReference type="EMBL" id="OAB80611.1"/>
    </source>
</evidence>
<sequence>MMKKELLIGFLIGIAANIAGSYLYIFFFSEYTLETTLQIALEEDVLGNIIALGAVLTLCAFFIFLKKNQIYRARGAVFAVILASIIVLISKFY</sequence>
<dbReference type="EMBL" id="LRXL01000026">
    <property type="protein sequence ID" value="OAB80611.1"/>
    <property type="molecule type" value="Genomic_DNA"/>
</dbReference>
<feature type="transmembrane region" description="Helical" evidence="1">
    <location>
        <begin position="76"/>
        <end position="92"/>
    </location>
</feature>
<evidence type="ECO:0000313" key="3">
    <source>
        <dbReference type="Proteomes" id="UP000077013"/>
    </source>
</evidence>
<keyword evidence="1" id="KW-0472">Membrane</keyword>
<feature type="transmembrane region" description="Helical" evidence="1">
    <location>
        <begin position="7"/>
        <end position="25"/>
    </location>
</feature>
<gene>
    <name evidence="2" type="ORF">ULVI_03415</name>
</gene>
<dbReference type="OrthoDB" id="1362378at2"/>
<dbReference type="STRING" id="1763537.ULVI_03415"/>
<keyword evidence="1" id="KW-0812">Transmembrane</keyword>
<feature type="transmembrane region" description="Helical" evidence="1">
    <location>
        <begin position="45"/>
        <end position="64"/>
    </location>
</feature>
<comment type="caution">
    <text evidence="2">The sequence shown here is derived from an EMBL/GenBank/DDBJ whole genome shotgun (WGS) entry which is preliminary data.</text>
</comment>
<evidence type="ECO:0008006" key="4">
    <source>
        <dbReference type="Google" id="ProtNLM"/>
    </source>
</evidence>
<organism evidence="2 3">
    <name type="scientific">Cochleicola gelatinilyticus</name>
    <dbReference type="NCBI Taxonomy" id="1763537"/>
    <lineage>
        <taxon>Bacteria</taxon>
        <taxon>Pseudomonadati</taxon>
        <taxon>Bacteroidota</taxon>
        <taxon>Flavobacteriia</taxon>
        <taxon>Flavobacteriales</taxon>
        <taxon>Flavobacteriaceae</taxon>
        <taxon>Cochleicola</taxon>
    </lineage>
</organism>
<accession>A0A167JF36</accession>
<protein>
    <recommendedName>
        <fullName evidence="4">Major facilitator superfamily (MFS) profile domain-containing protein</fullName>
    </recommendedName>
</protein>
<proteinExistence type="predicted"/>
<dbReference type="AlphaFoldDB" id="A0A167JF36"/>